<feature type="domain" description="Sialidase" evidence="8">
    <location>
        <begin position="64"/>
        <end position="265"/>
    </location>
</feature>
<keyword evidence="4" id="KW-0442">Lipid degradation</keyword>
<dbReference type="GO" id="GO:0016020">
    <property type="term" value="C:membrane"/>
    <property type="evidence" value="ECO:0007669"/>
    <property type="project" value="TreeGrafter"/>
</dbReference>
<feature type="region of interest" description="Disordered" evidence="7">
    <location>
        <begin position="320"/>
        <end position="339"/>
    </location>
</feature>
<evidence type="ECO:0000256" key="3">
    <source>
        <dbReference type="ARBA" id="ARBA00012733"/>
    </source>
</evidence>
<name>A0A8C5FBL3_GADMO</name>
<keyword evidence="5" id="KW-0119">Carbohydrate metabolism</keyword>
<evidence type="ECO:0000259" key="8">
    <source>
        <dbReference type="Pfam" id="PF13088"/>
    </source>
</evidence>
<dbReference type="GO" id="GO:0004308">
    <property type="term" value="F:exo-alpha-sialidase activity"/>
    <property type="evidence" value="ECO:0007669"/>
    <property type="project" value="UniProtKB-EC"/>
</dbReference>
<feature type="region of interest" description="Disordered" evidence="7">
    <location>
        <begin position="448"/>
        <end position="487"/>
    </location>
</feature>
<dbReference type="PANTHER" id="PTHR10628">
    <property type="entry name" value="SIALIDASE"/>
    <property type="match status" value="1"/>
</dbReference>
<feature type="compositionally biased region" description="Low complexity" evidence="7">
    <location>
        <begin position="323"/>
        <end position="332"/>
    </location>
</feature>
<dbReference type="GO" id="GO:0005737">
    <property type="term" value="C:cytoplasm"/>
    <property type="evidence" value="ECO:0007669"/>
    <property type="project" value="TreeGrafter"/>
</dbReference>
<dbReference type="PANTHER" id="PTHR10628:SF22">
    <property type="entry name" value="SIALIDASE-4"/>
    <property type="match status" value="1"/>
</dbReference>
<dbReference type="GO" id="GO:0009313">
    <property type="term" value="P:oligosaccharide catabolic process"/>
    <property type="evidence" value="ECO:0007669"/>
    <property type="project" value="TreeGrafter"/>
</dbReference>
<proteinExistence type="inferred from homology"/>
<evidence type="ECO:0000313" key="10">
    <source>
        <dbReference type="Proteomes" id="UP000694546"/>
    </source>
</evidence>
<dbReference type="InterPro" id="IPR026856">
    <property type="entry name" value="Sialidase_fam"/>
</dbReference>
<evidence type="ECO:0000256" key="7">
    <source>
        <dbReference type="SAM" id="MobiDB-lite"/>
    </source>
</evidence>
<dbReference type="GO" id="GO:0006689">
    <property type="term" value="P:ganglioside catabolic process"/>
    <property type="evidence" value="ECO:0007669"/>
    <property type="project" value="TreeGrafter"/>
</dbReference>
<keyword evidence="6" id="KW-0326">Glycosidase</keyword>
<dbReference type="InterPro" id="IPR011040">
    <property type="entry name" value="Sialidase"/>
</dbReference>
<dbReference type="SUPFAM" id="SSF50939">
    <property type="entry name" value="Sialidases"/>
    <property type="match status" value="1"/>
</dbReference>
<dbReference type="GeneTree" id="ENSGT00950000182944"/>
<dbReference type="AlphaFoldDB" id="A0A8C5FBL3"/>
<evidence type="ECO:0000256" key="1">
    <source>
        <dbReference type="ARBA" id="ARBA00000427"/>
    </source>
</evidence>
<evidence type="ECO:0000313" key="9">
    <source>
        <dbReference type="Ensembl" id="ENSGMOP00000024727.1"/>
    </source>
</evidence>
<keyword evidence="10" id="KW-1185">Reference proteome</keyword>
<feature type="compositionally biased region" description="Pro residues" evidence="7">
    <location>
        <begin position="294"/>
        <end position="303"/>
    </location>
</feature>
<evidence type="ECO:0000256" key="6">
    <source>
        <dbReference type="ARBA" id="ARBA00023295"/>
    </source>
</evidence>
<feature type="region of interest" description="Disordered" evidence="7">
    <location>
        <begin position="292"/>
        <end position="314"/>
    </location>
</feature>
<keyword evidence="4" id="KW-0443">Lipid metabolism</keyword>
<dbReference type="Proteomes" id="UP000694546">
    <property type="component" value="Chromosome 16"/>
</dbReference>
<organism evidence="9 10">
    <name type="scientific">Gadus morhua</name>
    <name type="common">Atlantic cod</name>
    <dbReference type="NCBI Taxonomy" id="8049"/>
    <lineage>
        <taxon>Eukaryota</taxon>
        <taxon>Metazoa</taxon>
        <taxon>Chordata</taxon>
        <taxon>Craniata</taxon>
        <taxon>Vertebrata</taxon>
        <taxon>Euteleostomi</taxon>
        <taxon>Actinopterygii</taxon>
        <taxon>Neopterygii</taxon>
        <taxon>Teleostei</taxon>
        <taxon>Neoteleostei</taxon>
        <taxon>Acanthomorphata</taxon>
        <taxon>Zeiogadaria</taxon>
        <taxon>Gadariae</taxon>
        <taxon>Gadiformes</taxon>
        <taxon>Gadoidei</taxon>
        <taxon>Gadidae</taxon>
        <taxon>Gadus</taxon>
    </lineage>
</organism>
<dbReference type="Ensembl" id="ENSGMOT00000056402.1">
    <property type="protein sequence ID" value="ENSGMOP00000024727.1"/>
    <property type="gene ID" value="ENSGMOG00000002075.2"/>
</dbReference>
<evidence type="ECO:0000256" key="4">
    <source>
        <dbReference type="ARBA" id="ARBA00022963"/>
    </source>
</evidence>
<dbReference type="InterPro" id="IPR036278">
    <property type="entry name" value="Sialidase_sf"/>
</dbReference>
<keyword evidence="6" id="KW-0378">Hydrolase</keyword>
<dbReference type="CDD" id="cd15482">
    <property type="entry name" value="Sialidase_non-viral"/>
    <property type="match status" value="1"/>
</dbReference>
<dbReference type="Pfam" id="PF13088">
    <property type="entry name" value="BNR_2"/>
    <property type="match status" value="1"/>
</dbReference>
<dbReference type="Gene3D" id="2.120.10.10">
    <property type="match status" value="1"/>
</dbReference>
<reference evidence="9" key="2">
    <citation type="submission" date="2025-09" db="UniProtKB">
        <authorList>
            <consortium name="Ensembl"/>
        </authorList>
    </citation>
    <scope>IDENTIFICATION</scope>
</reference>
<protein>
    <recommendedName>
        <fullName evidence="3">exo-alpha-sialidase</fullName>
        <ecNumber evidence="3">3.2.1.18</ecNumber>
    </recommendedName>
</protein>
<evidence type="ECO:0000256" key="2">
    <source>
        <dbReference type="ARBA" id="ARBA00009348"/>
    </source>
</evidence>
<sequence>MRSPYFPARSVLFRKEANGVTYRVPALLFLPRSNSFLAFCEERLSPSDSEAHLLVLRRGTFYRNYVEWEDLRVLGTAHLPGHRSMNPCPVYDEFTGTLFLLFIAVLGHVSESFQLVSGKNVTRLCCVSSTDGGATWGPATDLTQAVIGDTIKEWATFALGPGHGIQLKSGRLLVPAYAYQIDCRRCLSQLCQTTPRSFCFHSDTHGSSWRLGEAVPGPDSVECQVVSVDAEDGGSLLYCNARSPLGCRVQALSLDRGAAFQPGQLVPRLVEPRNGCHGSVVGFPAPVHLCRPPGGSPAPPPRPSRSRHWTSCSLRPAADRSRSASAAPHATQAPPPHSPGNFLPPTWVVYSHPTWPDARRDLGVYLSPFPRDPDSWAGPWVIYEGPSAYSDLAYLELAPSPGPPSPAAPPAMAFACLFESGTRTAYDEISFCLFTLYELIDHLPGRWAAPRPGPPDAGRPHGPLAAPRPGQSRGRHGDGGVAAGGRTLALRKKDKRSGMCTVC</sequence>
<evidence type="ECO:0000256" key="5">
    <source>
        <dbReference type="ARBA" id="ARBA00023277"/>
    </source>
</evidence>
<dbReference type="EC" id="3.2.1.18" evidence="3"/>
<reference evidence="9" key="1">
    <citation type="submission" date="2025-08" db="UniProtKB">
        <authorList>
            <consortium name="Ensembl"/>
        </authorList>
    </citation>
    <scope>IDENTIFICATION</scope>
</reference>
<comment type="similarity">
    <text evidence="2">Belongs to the glycosyl hydrolase 33 family.</text>
</comment>
<accession>A0A8C5FBL3</accession>
<comment type="catalytic activity">
    <reaction evidence="1">
        <text>Hydrolysis of alpha-(2-&gt;3)-, alpha-(2-&gt;6)-, alpha-(2-&gt;8)- glycosidic linkages of terminal sialic acid residues in oligosaccharides, glycoproteins, glycolipids, colominic acid and synthetic substrates.</text>
        <dbReference type="EC" id="3.2.1.18"/>
    </reaction>
</comment>